<feature type="compositionally biased region" description="Polar residues" evidence="1">
    <location>
        <begin position="217"/>
        <end position="227"/>
    </location>
</feature>
<accession>A0A8K0XRT9</accession>
<evidence type="ECO:0000313" key="3">
    <source>
        <dbReference type="Proteomes" id="UP000813824"/>
    </source>
</evidence>
<feature type="region of interest" description="Disordered" evidence="1">
    <location>
        <begin position="208"/>
        <end position="227"/>
    </location>
</feature>
<dbReference type="EMBL" id="JAEVFJ010000008">
    <property type="protein sequence ID" value="KAH8102996.1"/>
    <property type="molecule type" value="Genomic_DNA"/>
</dbReference>
<comment type="caution">
    <text evidence="2">The sequence shown here is derived from an EMBL/GenBank/DDBJ whole genome shotgun (WGS) entry which is preliminary data.</text>
</comment>
<organism evidence="2 3">
    <name type="scientific">Cristinia sonorae</name>
    <dbReference type="NCBI Taxonomy" id="1940300"/>
    <lineage>
        <taxon>Eukaryota</taxon>
        <taxon>Fungi</taxon>
        <taxon>Dikarya</taxon>
        <taxon>Basidiomycota</taxon>
        <taxon>Agaricomycotina</taxon>
        <taxon>Agaricomycetes</taxon>
        <taxon>Agaricomycetidae</taxon>
        <taxon>Agaricales</taxon>
        <taxon>Pleurotineae</taxon>
        <taxon>Stephanosporaceae</taxon>
        <taxon>Cristinia</taxon>
    </lineage>
</organism>
<reference evidence="2" key="1">
    <citation type="journal article" date="2021" name="New Phytol.">
        <title>Evolutionary innovations through gain and loss of genes in the ectomycorrhizal Boletales.</title>
        <authorList>
            <person name="Wu G."/>
            <person name="Miyauchi S."/>
            <person name="Morin E."/>
            <person name="Kuo A."/>
            <person name="Drula E."/>
            <person name="Varga T."/>
            <person name="Kohler A."/>
            <person name="Feng B."/>
            <person name="Cao Y."/>
            <person name="Lipzen A."/>
            <person name="Daum C."/>
            <person name="Hundley H."/>
            <person name="Pangilinan J."/>
            <person name="Johnson J."/>
            <person name="Barry K."/>
            <person name="LaButti K."/>
            <person name="Ng V."/>
            <person name="Ahrendt S."/>
            <person name="Min B."/>
            <person name="Choi I.G."/>
            <person name="Park H."/>
            <person name="Plett J.M."/>
            <person name="Magnuson J."/>
            <person name="Spatafora J.W."/>
            <person name="Nagy L.G."/>
            <person name="Henrissat B."/>
            <person name="Grigoriev I.V."/>
            <person name="Yang Z.L."/>
            <person name="Xu J."/>
            <person name="Martin F.M."/>
        </authorList>
    </citation>
    <scope>NUCLEOTIDE SEQUENCE</scope>
    <source>
        <strain evidence="2">KKN 215</strain>
    </source>
</reference>
<keyword evidence="3" id="KW-1185">Reference proteome</keyword>
<dbReference type="Proteomes" id="UP000813824">
    <property type="component" value="Unassembled WGS sequence"/>
</dbReference>
<dbReference type="AlphaFoldDB" id="A0A8K0XRT9"/>
<evidence type="ECO:0000256" key="1">
    <source>
        <dbReference type="SAM" id="MobiDB-lite"/>
    </source>
</evidence>
<name>A0A8K0XRT9_9AGAR</name>
<proteinExistence type="predicted"/>
<gene>
    <name evidence="2" type="ORF">BXZ70DRAFT_927621</name>
</gene>
<evidence type="ECO:0000313" key="2">
    <source>
        <dbReference type="EMBL" id="KAH8102996.1"/>
    </source>
</evidence>
<protein>
    <submittedName>
        <fullName evidence="2">Uncharacterized protein</fullName>
    </submittedName>
</protein>
<sequence>MDVEWSSLYLTEEKRQVACCCTSACAAFSSSRVQYFTDVGSLLGEIAPDCALDHQLSFNQHFSPLKTTPRLRNNLELLVSYIRSFGSSRSLPYPGPALSYLTTSTALPFTHTDIYAMTSYPKIFPAGCRPPIRRICGRDPCGCCGGPKAPFYSFGWRWTRSTTIELGNMRLSELSAEAPRASLIGLWEHEFKNRLISLQARKISELKKQTERGNEQHPVTGSSESLSQSDARSLLQMWRCLDKYVDKISYADGQEFLCIGVLVNNSTVSLEAAEDPRFLSCVKEEMKDVVENAIEREPAWMMIHPWQYPSETT</sequence>